<proteinExistence type="predicted"/>
<dbReference type="AlphaFoldDB" id="A0A6N3DMA2"/>
<accession>A0A6N3DMA2</accession>
<evidence type="ECO:0000313" key="1">
    <source>
        <dbReference type="EMBL" id="VYU26883.1"/>
    </source>
</evidence>
<reference evidence="1" key="1">
    <citation type="submission" date="2019-11" db="EMBL/GenBank/DDBJ databases">
        <authorList>
            <person name="Feng L."/>
        </authorList>
    </citation>
    <scope>NUCLEOTIDE SEQUENCE</scope>
    <source>
        <strain evidence="1">CsymbiosumLFYP84</strain>
    </source>
</reference>
<protein>
    <submittedName>
        <fullName evidence="1">Uncharacterized protein</fullName>
    </submittedName>
</protein>
<gene>
    <name evidence="1" type="ORF">CSLFYP84_01739</name>
</gene>
<sequence>MGVYSELYIDFIENYPQLIEGTEKFDFMFDMFIALKTTDGVKPNPLIAEFFKDVFCELHGGDILWAMASAGGYSYNFSFSTLDEALKGFTALLNYDVNLY</sequence>
<dbReference type="EMBL" id="CACRUA010000022">
    <property type="protein sequence ID" value="VYU26883.1"/>
    <property type="molecule type" value="Genomic_DNA"/>
</dbReference>
<name>A0A6N3DMA2_CLOSY</name>
<organism evidence="1">
    <name type="scientific">Clostridium symbiosum</name>
    <name type="common">Bacteroides symbiosus</name>
    <dbReference type="NCBI Taxonomy" id="1512"/>
    <lineage>
        <taxon>Bacteria</taxon>
        <taxon>Bacillati</taxon>
        <taxon>Bacillota</taxon>
        <taxon>Clostridia</taxon>
        <taxon>Lachnospirales</taxon>
        <taxon>Lachnospiraceae</taxon>
        <taxon>Otoolea</taxon>
    </lineage>
</organism>